<dbReference type="InterPro" id="IPR023352">
    <property type="entry name" value="MAPEG-like_dom_sf"/>
</dbReference>
<dbReference type="SUPFAM" id="SSF161084">
    <property type="entry name" value="MAPEG domain-like"/>
    <property type="match status" value="1"/>
</dbReference>
<evidence type="ECO:0000256" key="2">
    <source>
        <dbReference type="ARBA" id="ARBA00022692"/>
    </source>
</evidence>
<dbReference type="GO" id="GO:0004602">
    <property type="term" value="F:glutathione peroxidase activity"/>
    <property type="evidence" value="ECO:0007669"/>
    <property type="project" value="TreeGrafter"/>
</dbReference>
<accession>A0A1D8NH02</accession>
<dbReference type="GO" id="GO:0005783">
    <property type="term" value="C:endoplasmic reticulum"/>
    <property type="evidence" value="ECO:0007669"/>
    <property type="project" value="TreeGrafter"/>
</dbReference>
<keyword evidence="2 5" id="KW-0812">Transmembrane</keyword>
<comment type="subcellular location">
    <subcellularLocation>
        <location evidence="1">Membrane</location>
        <topology evidence="1">Multi-pass membrane protein</topology>
    </subcellularLocation>
</comment>
<evidence type="ECO:0000256" key="4">
    <source>
        <dbReference type="ARBA" id="ARBA00023136"/>
    </source>
</evidence>
<dbReference type="GO" id="GO:0016020">
    <property type="term" value="C:membrane"/>
    <property type="evidence" value="ECO:0007669"/>
    <property type="project" value="UniProtKB-SubCell"/>
</dbReference>
<dbReference type="InterPro" id="IPR001129">
    <property type="entry name" value="Membr-assoc_MAPEG"/>
</dbReference>
<protein>
    <recommendedName>
        <fullName evidence="9">Microsomal glutathione S-transferase 3</fullName>
    </recommendedName>
</protein>
<dbReference type="GO" id="GO:0005635">
    <property type="term" value="C:nuclear envelope"/>
    <property type="evidence" value="ECO:0007669"/>
    <property type="project" value="TreeGrafter"/>
</dbReference>
<evidence type="ECO:0000313" key="6">
    <source>
        <dbReference type="EMBL" id="AOW04903.1"/>
    </source>
</evidence>
<evidence type="ECO:0008006" key="9">
    <source>
        <dbReference type="Google" id="ProtNLM"/>
    </source>
</evidence>
<dbReference type="OMA" id="WAISRFL"/>
<dbReference type="VEuPathDB" id="FungiDB:YALI0_E03586g"/>
<name>A0A1D8NH02_YARLL</name>
<dbReference type="KEGG" id="yli:2912156"/>
<dbReference type="AlphaFoldDB" id="A0A1D8NH02"/>
<dbReference type="OrthoDB" id="410651at2759"/>
<dbReference type="InterPro" id="IPR050997">
    <property type="entry name" value="MAPEG"/>
</dbReference>
<dbReference type="EMBL" id="CP017557">
    <property type="protein sequence ID" value="AOW04903.1"/>
    <property type="molecule type" value="Genomic_DNA"/>
</dbReference>
<dbReference type="GO" id="GO:0004364">
    <property type="term" value="F:glutathione transferase activity"/>
    <property type="evidence" value="ECO:0007669"/>
    <property type="project" value="TreeGrafter"/>
</dbReference>
<evidence type="ECO:0000313" key="8">
    <source>
        <dbReference type="Proteomes" id="UP000256601"/>
    </source>
</evidence>
<dbReference type="Pfam" id="PF01124">
    <property type="entry name" value="MAPEG"/>
    <property type="match status" value="1"/>
</dbReference>
<keyword evidence="3 5" id="KW-1133">Transmembrane helix</keyword>
<dbReference type="Proteomes" id="UP000182444">
    <property type="component" value="Chromosome 1E"/>
</dbReference>
<dbReference type="PANTHER" id="PTHR10250:SF26">
    <property type="entry name" value="GLUTATHIONE S-TRANSFERASE 3, MITOCHONDRIAL"/>
    <property type="match status" value="1"/>
</dbReference>
<evidence type="ECO:0000256" key="1">
    <source>
        <dbReference type="ARBA" id="ARBA00004141"/>
    </source>
</evidence>
<evidence type="ECO:0000256" key="5">
    <source>
        <dbReference type="SAM" id="Phobius"/>
    </source>
</evidence>
<reference evidence="6" key="1">
    <citation type="journal article" date="2016" name="PLoS ONE">
        <title>Sequence Assembly of Yarrowia lipolytica Strain W29/CLIB89 Shows Transposable Element Diversity.</title>
        <authorList>
            <person name="Magnan C."/>
            <person name="Yu J."/>
            <person name="Chang I."/>
            <person name="Jahn E."/>
            <person name="Kanomata Y."/>
            <person name="Wu J."/>
            <person name="Zeller M."/>
            <person name="Oakes M."/>
            <person name="Baldi P."/>
            <person name="Sandmeyer S."/>
        </authorList>
    </citation>
    <scope>NUCLEOTIDE SEQUENCE [LARGE SCALE GENOMIC DNA]</scope>
    <source>
        <strain evidence="6">CLIB89</strain>
    </source>
</reference>
<evidence type="ECO:0000313" key="7">
    <source>
        <dbReference type="EMBL" id="RDW26526.1"/>
    </source>
</evidence>
<organism evidence="6">
    <name type="scientific">Yarrowia lipolytica</name>
    <name type="common">Candida lipolytica</name>
    <dbReference type="NCBI Taxonomy" id="4952"/>
    <lineage>
        <taxon>Eukaryota</taxon>
        <taxon>Fungi</taxon>
        <taxon>Dikarya</taxon>
        <taxon>Ascomycota</taxon>
        <taxon>Saccharomycotina</taxon>
        <taxon>Dipodascomycetes</taxon>
        <taxon>Dipodascales</taxon>
        <taxon>Dipodascales incertae sedis</taxon>
        <taxon>Yarrowia</taxon>
    </lineage>
</organism>
<dbReference type="PANTHER" id="PTHR10250">
    <property type="entry name" value="MICROSOMAL GLUTATHIONE S-TRANSFERASE"/>
    <property type="match status" value="1"/>
</dbReference>
<proteinExistence type="predicted"/>
<keyword evidence="4 5" id="KW-0472">Membrane</keyword>
<feature type="transmembrane region" description="Helical" evidence="5">
    <location>
        <begin position="12"/>
        <end position="36"/>
    </location>
</feature>
<dbReference type="GeneID" id="2912156"/>
<reference evidence="7 8" key="2">
    <citation type="submission" date="2018-07" db="EMBL/GenBank/DDBJ databases">
        <title>Draft Genome Assemblies for Five Robust Yarrowia lipolytica Strains Exhibiting High Lipid Production and Pentose Sugar Utilization and Sugar Alcohol Secretion from Undetoxified Lignocellulosic Biomass Hydrolysates.</title>
        <authorList>
            <consortium name="DOE Joint Genome Institute"/>
            <person name="Walker C."/>
            <person name="Ryu S."/>
            <person name="Na H."/>
            <person name="Zane M."/>
            <person name="LaButti K."/>
            <person name="Lipzen A."/>
            <person name="Haridas S."/>
            <person name="Barry K."/>
            <person name="Grigoriev I.V."/>
            <person name="Quarterman J."/>
            <person name="Slininger P."/>
            <person name="Dien B."/>
            <person name="Trinh C.T."/>
        </authorList>
    </citation>
    <scope>NUCLEOTIDE SEQUENCE [LARGE SCALE GENOMIC DNA]</scope>
    <source>
        <strain evidence="7 8">YB392</strain>
    </source>
</reference>
<evidence type="ECO:0000256" key="3">
    <source>
        <dbReference type="ARBA" id="ARBA00022989"/>
    </source>
</evidence>
<dbReference type="VEuPathDB" id="FungiDB:YALI1_E04312g"/>
<gene>
    <name evidence="7" type="ORF">B0I71DRAFT_130681</name>
    <name evidence="6" type="ORF">YALI1_E04312g</name>
</gene>
<dbReference type="Gene3D" id="1.20.120.550">
    <property type="entry name" value="Membrane associated eicosanoid/glutathione metabolism-like domain"/>
    <property type="match status" value="1"/>
</dbReference>
<dbReference type="Proteomes" id="UP000256601">
    <property type="component" value="Unassembled WGS sequence"/>
</dbReference>
<dbReference type="RefSeq" id="XP_503505.1">
    <property type="nucleotide sequence ID" value="XM_503505.1"/>
</dbReference>
<dbReference type="EMBL" id="KZ858978">
    <property type="protein sequence ID" value="RDW26526.1"/>
    <property type="molecule type" value="Genomic_DNA"/>
</dbReference>
<sequence length="151" mass="16713">MAPLPIALNGDFRYVLAASALLPAIGFFHSLNTLYWRAKSKTKFPLLFADETVKVDPKIDAAKKRFNCAQKAHLQFTENVNLTLLAGWITGVSYPKEAAGLIAVWAISRFLYVLAYSTGEPNRRMPPNFFNITSQVALIASAIFTSFKAIV</sequence>